<organism evidence="1 2">
    <name type="scientific">Anabaena sphaerica FACHB-251</name>
    <dbReference type="NCBI Taxonomy" id="2692883"/>
    <lineage>
        <taxon>Bacteria</taxon>
        <taxon>Bacillati</taxon>
        <taxon>Cyanobacteriota</taxon>
        <taxon>Cyanophyceae</taxon>
        <taxon>Nostocales</taxon>
        <taxon>Nostocaceae</taxon>
        <taxon>Anabaena</taxon>
    </lineage>
</organism>
<proteinExistence type="predicted"/>
<dbReference type="RefSeq" id="WP_190559800.1">
    <property type="nucleotide sequence ID" value="NZ_JACJQU010000004.1"/>
</dbReference>
<keyword evidence="2" id="KW-1185">Reference proteome</keyword>
<comment type="caution">
    <text evidence="1">The sequence shown here is derived from an EMBL/GenBank/DDBJ whole genome shotgun (WGS) entry which is preliminary data.</text>
</comment>
<name>A0A927A0V7_9NOST</name>
<accession>A0A927A0V7</accession>
<evidence type="ECO:0000313" key="1">
    <source>
        <dbReference type="EMBL" id="MBD2293944.1"/>
    </source>
</evidence>
<protein>
    <submittedName>
        <fullName evidence="1">Uncharacterized protein</fullName>
    </submittedName>
</protein>
<reference evidence="2" key="1">
    <citation type="journal article" date="2020" name="ISME J.">
        <title>Comparative genomics reveals insights into cyanobacterial evolution and habitat adaptation.</title>
        <authorList>
            <person name="Chen M.Y."/>
            <person name="Teng W.K."/>
            <person name="Zhao L."/>
            <person name="Hu C.X."/>
            <person name="Zhou Y.K."/>
            <person name="Han B.P."/>
            <person name="Song L.R."/>
            <person name="Shu W.S."/>
        </authorList>
    </citation>
    <scope>NUCLEOTIDE SEQUENCE [LARGE SCALE GENOMIC DNA]</scope>
    <source>
        <strain evidence="2">FACHB-251</strain>
    </source>
</reference>
<evidence type="ECO:0000313" key="2">
    <source>
        <dbReference type="Proteomes" id="UP000662185"/>
    </source>
</evidence>
<dbReference type="AlphaFoldDB" id="A0A927A0V7"/>
<sequence length="54" mass="6039">MLTKITTFFGLILILAGISTLPLIDRNDYFISMQVVQIGVTLITHNSKQQSNDD</sequence>
<dbReference type="EMBL" id="JACJQU010000004">
    <property type="protein sequence ID" value="MBD2293944.1"/>
    <property type="molecule type" value="Genomic_DNA"/>
</dbReference>
<dbReference type="Proteomes" id="UP000662185">
    <property type="component" value="Unassembled WGS sequence"/>
</dbReference>
<gene>
    <name evidence="1" type="ORF">H6G06_10665</name>
</gene>